<comment type="caution">
    <text evidence="2">The sequence shown here is derived from an EMBL/GenBank/DDBJ whole genome shotgun (WGS) entry which is preliminary data.</text>
</comment>
<dbReference type="GO" id="GO:0032259">
    <property type="term" value="P:methylation"/>
    <property type="evidence" value="ECO:0007669"/>
    <property type="project" value="UniProtKB-KW"/>
</dbReference>
<sequence length="298" mass="34907">MLRCGGAKPIKENEENLKAYWEYVARNSFHLRQNKPAVTDYYYRKILISLLHSLSSKTGRRLLKLDAYNEATHTQYGYYMLNKFDELTLVDISSTIIDKALKHAAAKNLYNRVHAVEADFRRLPFRSESFDMSCSFGSIEHVPEYVQAFYEQTRVVKQGGDVVVGVPNVSNFSMRMMSAKTLHLLGLMRKATNPEKHFHRRQLVALAKAAGWSDIKVSGYHLFPKQLRWLDLWLAFRNVESLRRSRLFRLLLKWFTLLELRYDFVKRYAEMIVVKGVRPEEQDRVRGSSQYEAVKITR</sequence>
<accession>A0A7J3VRX5</accession>
<dbReference type="Pfam" id="PF08241">
    <property type="entry name" value="Methyltransf_11"/>
    <property type="match status" value="1"/>
</dbReference>
<keyword evidence="2" id="KW-0489">Methyltransferase</keyword>
<dbReference type="InterPro" id="IPR013216">
    <property type="entry name" value="Methyltransf_11"/>
</dbReference>
<dbReference type="SUPFAM" id="SSF53335">
    <property type="entry name" value="S-adenosyl-L-methionine-dependent methyltransferases"/>
    <property type="match status" value="1"/>
</dbReference>
<proteinExistence type="predicted"/>
<dbReference type="InterPro" id="IPR029063">
    <property type="entry name" value="SAM-dependent_MTases_sf"/>
</dbReference>
<reference evidence="2" key="1">
    <citation type="journal article" date="2020" name="mSystems">
        <title>Genome- and Community-Level Interaction Insights into Carbon Utilization and Element Cycling Functions of Hydrothermarchaeota in Hydrothermal Sediment.</title>
        <authorList>
            <person name="Zhou Z."/>
            <person name="Liu Y."/>
            <person name="Xu W."/>
            <person name="Pan J."/>
            <person name="Luo Z.H."/>
            <person name="Li M."/>
        </authorList>
    </citation>
    <scope>NUCLEOTIDE SEQUENCE [LARGE SCALE GENOMIC DNA]</scope>
    <source>
        <strain evidence="2">SpSt-1074</strain>
    </source>
</reference>
<name>A0A7J3VRX5_CALS0</name>
<dbReference type="GO" id="GO:0008757">
    <property type="term" value="F:S-adenosylmethionine-dependent methyltransferase activity"/>
    <property type="evidence" value="ECO:0007669"/>
    <property type="project" value="InterPro"/>
</dbReference>
<keyword evidence="2" id="KW-0808">Transferase</keyword>
<evidence type="ECO:0000313" key="2">
    <source>
        <dbReference type="EMBL" id="HHM43780.1"/>
    </source>
</evidence>
<dbReference type="AlphaFoldDB" id="A0A7J3VRX5"/>
<organism evidence="2">
    <name type="scientific">Caldiarchaeum subterraneum</name>
    <dbReference type="NCBI Taxonomy" id="311458"/>
    <lineage>
        <taxon>Archaea</taxon>
        <taxon>Nitrososphaerota</taxon>
        <taxon>Candidatus Caldarchaeales</taxon>
        <taxon>Candidatus Caldarchaeaceae</taxon>
        <taxon>Candidatus Caldarchaeum</taxon>
    </lineage>
</organism>
<dbReference type="Gene3D" id="3.40.50.150">
    <property type="entry name" value="Vaccinia Virus protein VP39"/>
    <property type="match status" value="1"/>
</dbReference>
<evidence type="ECO:0000259" key="1">
    <source>
        <dbReference type="Pfam" id="PF08241"/>
    </source>
</evidence>
<protein>
    <submittedName>
        <fullName evidence="2">Class I SAM-dependent methyltransferase</fullName>
    </submittedName>
</protein>
<dbReference type="EMBL" id="DRXH01000023">
    <property type="protein sequence ID" value="HHM43780.1"/>
    <property type="molecule type" value="Genomic_DNA"/>
</dbReference>
<gene>
    <name evidence="2" type="ORF">ENM31_00585</name>
</gene>
<feature type="domain" description="Methyltransferase type 11" evidence="1">
    <location>
        <begin position="80"/>
        <end position="163"/>
    </location>
</feature>